<feature type="domain" description="FAD/NAD(P)-binding" evidence="12">
    <location>
        <begin position="238"/>
        <end position="554"/>
    </location>
</feature>
<dbReference type="PANTHER" id="PTHR43014:SF2">
    <property type="entry name" value="MERCURIC REDUCTASE"/>
    <property type="match status" value="1"/>
</dbReference>
<keyword evidence="10" id="KW-1133">Transmembrane helix</keyword>
<dbReference type="Pfam" id="PF07992">
    <property type="entry name" value="Pyr_redox_2"/>
    <property type="match status" value="1"/>
</dbReference>
<feature type="transmembrane region" description="Helical" evidence="10">
    <location>
        <begin position="234"/>
        <end position="256"/>
    </location>
</feature>
<keyword evidence="4 9" id="KW-0274">FAD</keyword>
<dbReference type="Gene3D" id="3.50.50.60">
    <property type="entry name" value="FAD/NAD(P)-binding domain"/>
    <property type="match status" value="2"/>
</dbReference>
<dbReference type="InterPro" id="IPR036188">
    <property type="entry name" value="FAD/NAD-bd_sf"/>
</dbReference>
<evidence type="ECO:0000256" key="8">
    <source>
        <dbReference type="ARBA" id="ARBA00023284"/>
    </source>
</evidence>
<comment type="similarity">
    <text evidence="2 9">Belongs to the class-I pyridine nucleotide-disulfide oxidoreductase family.</text>
</comment>
<dbReference type="Proteomes" id="UP000672027">
    <property type="component" value="Chromosome"/>
</dbReference>
<evidence type="ECO:0000256" key="10">
    <source>
        <dbReference type="SAM" id="Phobius"/>
    </source>
</evidence>
<dbReference type="SUPFAM" id="SSF55424">
    <property type="entry name" value="FAD/NAD-linked reductases, dimerisation (C-terminal) domain"/>
    <property type="match status" value="1"/>
</dbReference>
<feature type="transmembrane region" description="Helical" evidence="10">
    <location>
        <begin position="193"/>
        <end position="213"/>
    </location>
</feature>
<feature type="domain" description="Pyridine nucleotide-disulphide oxidoreductase dimerisation" evidence="11">
    <location>
        <begin position="576"/>
        <end position="684"/>
    </location>
</feature>
<keyword evidence="15" id="KW-1185">Reference proteome</keyword>
<evidence type="ECO:0000256" key="3">
    <source>
        <dbReference type="ARBA" id="ARBA00022630"/>
    </source>
</evidence>
<keyword evidence="6 9" id="KW-0560">Oxidoreductase</keyword>
<keyword evidence="8 9" id="KW-0676">Redox-active center</keyword>
<evidence type="ECO:0000259" key="11">
    <source>
        <dbReference type="Pfam" id="PF02852"/>
    </source>
</evidence>
<keyword evidence="10" id="KW-0812">Transmembrane</keyword>
<dbReference type="PRINTS" id="PR00411">
    <property type="entry name" value="PNDRDTASEI"/>
</dbReference>
<evidence type="ECO:0000256" key="4">
    <source>
        <dbReference type="ARBA" id="ARBA00022827"/>
    </source>
</evidence>
<protein>
    <submittedName>
        <fullName evidence="14">FAD-dependent oxidoreductase</fullName>
    </submittedName>
</protein>
<keyword evidence="5" id="KW-0521">NADP</keyword>
<dbReference type="InterPro" id="IPR012999">
    <property type="entry name" value="Pyr_OxRdtase_I_AS"/>
</dbReference>
<dbReference type="PANTHER" id="PTHR43014">
    <property type="entry name" value="MERCURIC REDUCTASE"/>
    <property type="match status" value="1"/>
</dbReference>
<dbReference type="InterPro" id="IPR016156">
    <property type="entry name" value="FAD/NAD-linked_Rdtase_dimer_sf"/>
</dbReference>
<keyword evidence="7" id="KW-1015">Disulfide bond</keyword>
<accession>A0ABX7X4Y8</accession>
<reference evidence="14 15" key="1">
    <citation type="submission" date="2021-04" db="EMBL/GenBank/DDBJ databases">
        <title>Genomics, taxonomy and metabolism of representatives of sulfur bacteria of the genus Thiothrix: Thiothrix fructosivorans QT, Thiothrix unzii A1T and three new species, Thiothrix subterranea sp. nov., Thiothrix litoralis sp. nov. and 'Candidatus Thiothrix anitrata' sp. nov.</title>
        <authorList>
            <person name="Ravin N.V."/>
            <person name="Smolyakov D."/>
            <person name="Rudenko T.S."/>
            <person name="Mardanov A.V."/>
            <person name="Beletsky A.V."/>
            <person name="Markov N.D."/>
            <person name="Fomenkov A.I."/>
            <person name="Roberts R.J."/>
            <person name="Karnachuk O.V."/>
            <person name="Novikov A."/>
            <person name="Grabovich M.Y."/>
        </authorList>
    </citation>
    <scope>NUCLEOTIDE SEQUENCE [LARGE SCALE GENOMIC DNA]</scope>
    <source>
        <strain evidence="14 15">A52</strain>
    </source>
</reference>
<evidence type="ECO:0000256" key="5">
    <source>
        <dbReference type="ARBA" id="ARBA00022857"/>
    </source>
</evidence>
<evidence type="ECO:0000256" key="7">
    <source>
        <dbReference type="ARBA" id="ARBA00023157"/>
    </source>
</evidence>
<feature type="transmembrane region" description="Helical" evidence="10">
    <location>
        <begin position="73"/>
        <end position="103"/>
    </location>
</feature>
<dbReference type="InterPro" id="IPR004099">
    <property type="entry name" value="Pyr_nucl-diS_OxRdtase_dimer"/>
</dbReference>
<evidence type="ECO:0000256" key="6">
    <source>
        <dbReference type="ARBA" id="ARBA00023002"/>
    </source>
</evidence>
<sequence length="710" mass="77284">MNQKTLLITALLSAVAAFFIFDLQQYFSLDYIKAQQAAFAAHYAANTVSTLLIFFVIYLAVTALSLPGAAIMTVLAGALFGLVTGVIMVSFASTLGATLAFLVSRYVLRDSLRARYPDKLQAINAGIAKEGALYLFALRLVPLFPFFLINLLMGITNFRTRTFYWVSQLGMLAGTIVYVYAGTQLAQLDSLAGILSPGIIVAFVLLGTFPLVAKKIMDRIRANKILAPFNKPKSFDNNLIVIGAGSGGLVSAYIAAAVKAKVTLIEKHKMGGDCLNTGCVPSKALIRTAKALSEAKHSAQYGIKRMEAEFDFAEVMARVKQVISKIEPHDSIERYTGLGVKVIEGAARIIDPYRVEVNGETLTTRNIIIATGARPLIPPIKGLDSVDYLTSDTLWALQEQPRRLLVLGGGPIGCELAQAFARLGSQVTLVEMAPQILIREDDEVAAQVRQQFAADGITVLTGHKALEFRREKDQQLMVCEAQGQTKQLVFDKVLLALGRQANVSGFGLETLGVELTARGTVAANEFLATNFPNIHVVGDVTGPYQFTHVAAHQAWFASVNALFGSVKRFKVDYRVIPWATFTDPEVARVGLNEKEATQQGIAYEVTTYGIDDLDRAIADSADHGLVKVLTVPGKDTILGVTIMGKGAGDLIPEFVLAMKYKLGLNKILGTIHIYPTMSEANKYAAGNWKRAHAPATVLNWLEKFHTWRRH</sequence>
<gene>
    <name evidence="14" type="ORF">J8380_05130</name>
</gene>
<dbReference type="Pfam" id="PF09335">
    <property type="entry name" value="VTT_dom"/>
    <property type="match status" value="1"/>
</dbReference>
<proteinExistence type="inferred from homology"/>
<feature type="transmembrane region" description="Helical" evidence="10">
    <location>
        <begin position="162"/>
        <end position="181"/>
    </location>
</feature>
<dbReference type="PROSITE" id="PS00076">
    <property type="entry name" value="PYRIDINE_REDOX_1"/>
    <property type="match status" value="1"/>
</dbReference>
<evidence type="ECO:0000259" key="12">
    <source>
        <dbReference type="Pfam" id="PF07992"/>
    </source>
</evidence>
<evidence type="ECO:0000256" key="2">
    <source>
        <dbReference type="ARBA" id="ARBA00007532"/>
    </source>
</evidence>
<dbReference type="SUPFAM" id="SSF51905">
    <property type="entry name" value="FAD/NAD(P)-binding domain"/>
    <property type="match status" value="1"/>
</dbReference>
<name>A0ABX7X4Y8_9GAMM</name>
<feature type="domain" description="VTT" evidence="13">
    <location>
        <begin position="70"/>
        <end position="183"/>
    </location>
</feature>
<keyword evidence="10" id="KW-0472">Membrane</keyword>
<evidence type="ECO:0000313" key="15">
    <source>
        <dbReference type="Proteomes" id="UP000672027"/>
    </source>
</evidence>
<organism evidence="14 15">
    <name type="scientific">Candidatus Thiothrix anitrata</name>
    <dbReference type="NCBI Taxonomy" id="2823902"/>
    <lineage>
        <taxon>Bacteria</taxon>
        <taxon>Pseudomonadati</taxon>
        <taxon>Pseudomonadota</taxon>
        <taxon>Gammaproteobacteria</taxon>
        <taxon>Thiotrichales</taxon>
        <taxon>Thiotrichaceae</taxon>
        <taxon>Thiothrix</taxon>
    </lineage>
</organism>
<evidence type="ECO:0000256" key="1">
    <source>
        <dbReference type="ARBA" id="ARBA00001974"/>
    </source>
</evidence>
<dbReference type="RefSeq" id="WP_210228935.1">
    <property type="nucleotide sequence ID" value="NZ_CP072800.1"/>
</dbReference>
<dbReference type="Pfam" id="PF02852">
    <property type="entry name" value="Pyr_redox_dim"/>
    <property type="match status" value="1"/>
</dbReference>
<evidence type="ECO:0000256" key="9">
    <source>
        <dbReference type="RuleBase" id="RU003691"/>
    </source>
</evidence>
<evidence type="ECO:0000259" key="13">
    <source>
        <dbReference type="Pfam" id="PF09335"/>
    </source>
</evidence>
<dbReference type="EMBL" id="CP072800">
    <property type="protein sequence ID" value="QTR50950.1"/>
    <property type="molecule type" value="Genomic_DNA"/>
</dbReference>
<dbReference type="InterPro" id="IPR032816">
    <property type="entry name" value="VTT_dom"/>
</dbReference>
<feature type="transmembrane region" description="Helical" evidence="10">
    <location>
        <begin position="133"/>
        <end position="155"/>
    </location>
</feature>
<comment type="cofactor">
    <cofactor evidence="1">
        <name>FAD</name>
        <dbReference type="ChEBI" id="CHEBI:57692"/>
    </cofactor>
</comment>
<dbReference type="InterPro" id="IPR023753">
    <property type="entry name" value="FAD/NAD-binding_dom"/>
</dbReference>
<dbReference type="Gene3D" id="3.30.390.30">
    <property type="match status" value="1"/>
</dbReference>
<dbReference type="PRINTS" id="PR00368">
    <property type="entry name" value="FADPNR"/>
</dbReference>
<keyword evidence="3 9" id="KW-0285">Flavoprotein</keyword>
<evidence type="ECO:0000313" key="14">
    <source>
        <dbReference type="EMBL" id="QTR50950.1"/>
    </source>
</evidence>
<feature type="transmembrane region" description="Helical" evidence="10">
    <location>
        <begin position="40"/>
        <end position="61"/>
    </location>
</feature>